<proteinExistence type="predicted"/>
<evidence type="ECO:0000313" key="3">
    <source>
        <dbReference type="Proteomes" id="UP000464314"/>
    </source>
</evidence>
<dbReference type="AlphaFoldDB" id="A0A6P1TK81"/>
<feature type="transmembrane region" description="Helical" evidence="1">
    <location>
        <begin position="9"/>
        <end position="26"/>
    </location>
</feature>
<feature type="transmembrane region" description="Helical" evidence="1">
    <location>
        <begin position="102"/>
        <end position="128"/>
    </location>
</feature>
<dbReference type="RefSeq" id="WP_161838319.1">
    <property type="nucleotide sequence ID" value="NZ_CP048000.1"/>
</dbReference>
<feature type="transmembrane region" description="Helical" evidence="1">
    <location>
        <begin position="148"/>
        <end position="166"/>
    </location>
</feature>
<evidence type="ECO:0000313" key="2">
    <source>
        <dbReference type="EMBL" id="QHQ61494.1"/>
    </source>
</evidence>
<dbReference type="EMBL" id="CP048000">
    <property type="protein sequence ID" value="QHQ61494.1"/>
    <property type="molecule type" value="Genomic_DNA"/>
</dbReference>
<sequence>MPVYKNKRYVMWVIAIVGFIAALYLTEYPPYGKASVKLHNDGYGTFDMTNYDGKIVESVLKNTDDMQVYYKYYICDFIFIAMFAFFQYMVTTAIGKLRQEKILRVGFVLIAVRALLDAIENVSLIIVTNNFPALSYRLVNLSSIITKFKFICMGAWFVTIIVMMIVRKRKPIRTGLHNENF</sequence>
<keyword evidence="3" id="KW-1185">Reference proteome</keyword>
<evidence type="ECO:0000256" key="1">
    <source>
        <dbReference type="SAM" id="Phobius"/>
    </source>
</evidence>
<dbReference type="Proteomes" id="UP000464314">
    <property type="component" value="Chromosome"/>
</dbReference>
<accession>A0A6P1TK81</accession>
<feature type="transmembrane region" description="Helical" evidence="1">
    <location>
        <begin position="70"/>
        <end position="90"/>
    </location>
</feature>
<gene>
    <name evidence="2" type="ORF">Ana3638_12500</name>
</gene>
<reference evidence="2 3" key="1">
    <citation type="submission" date="2020-01" db="EMBL/GenBank/DDBJ databases">
        <title>Genome analysis of Anaerocolumna sp. CBA3638.</title>
        <authorList>
            <person name="Kim J."/>
            <person name="Roh S.W."/>
        </authorList>
    </citation>
    <scope>NUCLEOTIDE SEQUENCE [LARGE SCALE GENOMIC DNA]</scope>
    <source>
        <strain evidence="2 3">CBA3638</strain>
    </source>
</reference>
<organism evidence="2 3">
    <name type="scientific">Anaerocolumna sedimenticola</name>
    <dbReference type="NCBI Taxonomy" id="2696063"/>
    <lineage>
        <taxon>Bacteria</taxon>
        <taxon>Bacillati</taxon>
        <taxon>Bacillota</taxon>
        <taxon>Clostridia</taxon>
        <taxon>Lachnospirales</taxon>
        <taxon>Lachnospiraceae</taxon>
        <taxon>Anaerocolumna</taxon>
    </lineage>
</organism>
<keyword evidence="1" id="KW-0472">Membrane</keyword>
<dbReference type="KEGG" id="anr:Ana3638_12500"/>
<keyword evidence="1" id="KW-1133">Transmembrane helix</keyword>
<name>A0A6P1TK81_9FIRM</name>
<protein>
    <submittedName>
        <fullName evidence="2">Uncharacterized protein</fullName>
    </submittedName>
</protein>
<keyword evidence="1" id="KW-0812">Transmembrane</keyword>